<dbReference type="Gene3D" id="1.10.10.10">
    <property type="entry name" value="Winged helix-like DNA-binding domain superfamily/Winged helix DNA-binding domain"/>
    <property type="match status" value="1"/>
</dbReference>
<dbReference type="EMBL" id="VRSV01000001">
    <property type="protein sequence ID" value="TXK13842.1"/>
    <property type="molecule type" value="Genomic_DNA"/>
</dbReference>
<reference evidence="2 3" key="1">
    <citation type="submission" date="2019-08" db="EMBL/GenBank/DDBJ databases">
        <authorList>
            <person name="Dong K."/>
        </authorList>
    </citation>
    <scope>NUCLEOTIDE SEQUENCE [LARGE SCALE GENOMIC DNA]</scope>
    <source>
        <strain evidence="2 3">JCM14558</strain>
    </source>
</reference>
<protein>
    <submittedName>
        <fullName evidence="2">ANTAR domain-containing protein</fullName>
    </submittedName>
</protein>
<proteinExistence type="predicted"/>
<dbReference type="AlphaFoldDB" id="A0A5C8I456"/>
<gene>
    <name evidence="2" type="ORF">FVP77_07160</name>
</gene>
<dbReference type="Proteomes" id="UP000321034">
    <property type="component" value="Unassembled WGS sequence"/>
</dbReference>
<keyword evidence="3" id="KW-1185">Reference proteome</keyword>
<dbReference type="PROSITE" id="PS50921">
    <property type="entry name" value="ANTAR"/>
    <property type="match status" value="1"/>
</dbReference>
<dbReference type="GO" id="GO:0003723">
    <property type="term" value="F:RNA binding"/>
    <property type="evidence" value="ECO:0007669"/>
    <property type="project" value="InterPro"/>
</dbReference>
<dbReference type="InterPro" id="IPR005561">
    <property type="entry name" value="ANTAR"/>
</dbReference>
<feature type="domain" description="ANTAR" evidence="1">
    <location>
        <begin position="1"/>
        <end position="42"/>
    </location>
</feature>
<comment type="caution">
    <text evidence="2">The sequence shown here is derived from an EMBL/GenBank/DDBJ whole genome shotgun (WGS) entry which is preliminary data.</text>
</comment>
<sequence length="50" mass="5426">MHQASGMVAAQLGIGVEDALLVLRGRAYSTNRTVAQVAEDVVARRLRFDI</sequence>
<dbReference type="OrthoDB" id="7466251at2"/>
<evidence type="ECO:0000313" key="3">
    <source>
        <dbReference type="Proteomes" id="UP000321034"/>
    </source>
</evidence>
<dbReference type="Pfam" id="PF03861">
    <property type="entry name" value="ANTAR"/>
    <property type="match status" value="1"/>
</dbReference>
<organism evidence="2 3">
    <name type="scientific">Microbacterium hatanonis</name>
    <dbReference type="NCBI Taxonomy" id="404366"/>
    <lineage>
        <taxon>Bacteria</taxon>
        <taxon>Bacillati</taxon>
        <taxon>Actinomycetota</taxon>
        <taxon>Actinomycetes</taxon>
        <taxon>Micrococcales</taxon>
        <taxon>Microbacteriaceae</taxon>
        <taxon>Microbacterium</taxon>
    </lineage>
</organism>
<accession>A0A5C8I456</accession>
<evidence type="ECO:0000313" key="2">
    <source>
        <dbReference type="EMBL" id="TXK13842.1"/>
    </source>
</evidence>
<name>A0A5C8I456_9MICO</name>
<dbReference type="InterPro" id="IPR036388">
    <property type="entry name" value="WH-like_DNA-bd_sf"/>
</dbReference>
<evidence type="ECO:0000259" key="1">
    <source>
        <dbReference type="PROSITE" id="PS50921"/>
    </source>
</evidence>